<evidence type="ECO:0000313" key="1">
    <source>
        <dbReference type="EMBL" id="OAV84941.1"/>
    </source>
</evidence>
<protein>
    <recommendedName>
        <fullName evidence="4">FAR1 domain-containing protein</fullName>
    </recommendedName>
</protein>
<accession>A0A180FX27</accession>
<dbReference type="AlphaFoldDB" id="A0A180FX27"/>
<feature type="non-terminal residue" evidence="1">
    <location>
        <position position="1"/>
    </location>
</feature>
<name>A0A180FX27_PUCT1</name>
<evidence type="ECO:0000313" key="2">
    <source>
        <dbReference type="EnsemblFungi" id="PTTG_30932-t43_1-p1"/>
    </source>
</evidence>
<gene>
    <name evidence="1" type="ORF">PTTG_30932</name>
</gene>
<reference evidence="1" key="2">
    <citation type="submission" date="2016-05" db="EMBL/GenBank/DDBJ databases">
        <title>Comparative analysis highlights variable genome content of wheat rusts and divergence of the mating loci.</title>
        <authorList>
            <person name="Cuomo C.A."/>
            <person name="Bakkeren G."/>
            <person name="Szabo L."/>
            <person name="Khalil H."/>
            <person name="Joly D."/>
            <person name="Goldberg J."/>
            <person name="Young S."/>
            <person name="Zeng Q."/>
            <person name="Fellers J."/>
        </authorList>
    </citation>
    <scope>NUCLEOTIDE SEQUENCE [LARGE SCALE GENOMIC DNA]</scope>
    <source>
        <strain evidence="1">1-1 BBBD Race 1</strain>
    </source>
</reference>
<proteinExistence type="predicted"/>
<dbReference type="EnsemblFungi" id="PTTG_30932-t43_1">
    <property type="protein sequence ID" value="PTTG_30932-t43_1-p1"/>
    <property type="gene ID" value="PTTG_30932"/>
</dbReference>
<keyword evidence="3" id="KW-1185">Reference proteome</keyword>
<evidence type="ECO:0000313" key="3">
    <source>
        <dbReference type="Proteomes" id="UP000005240"/>
    </source>
</evidence>
<reference evidence="2 3" key="3">
    <citation type="journal article" date="2017" name="G3 (Bethesda)">
        <title>Comparative analysis highlights variable genome content of wheat rusts and divergence of the mating loci.</title>
        <authorList>
            <person name="Cuomo C.A."/>
            <person name="Bakkeren G."/>
            <person name="Khalil H.B."/>
            <person name="Panwar V."/>
            <person name="Joly D."/>
            <person name="Linning R."/>
            <person name="Sakthikumar S."/>
            <person name="Song X."/>
            <person name="Adiconis X."/>
            <person name="Fan L."/>
            <person name="Goldberg J.M."/>
            <person name="Levin J.Z."/>
            <person name="Young S."/>
            <person name="Zeng Q."/>
            <person name="Anikster Y."/>
            <person name="Bruce M."/>
            <person name="Wang M."/>
            <person name="Yin C."/>
            <person name="McCallum B."/>
            <person name="Szabo L.J."/>
            <person name="Hulbert S."/>
            <person name="Chen X."/>
            <person name="Fellers J.P."/>
        </authorList>
    </citation>
    <scope>NUCLEOTIDE SEQUENCE</scope>
    <source>
        <strain evidence="3">Isolate 1-1 / race 1 (BBBD)</strain>
        <strain evidence="2">isolate 1-1 / race 1 (BBBD)</strain>
    </source>
</reference>
<sequence length="61" mass="6801">TFEVNPANGEPLWSFPVPANGQYETLDEISAALRDFAIRHGYAVGTRRSVKGKSKTFKCDR</sequence>
<dbReference type="EMBL" id="ADAS02009287">
    <property type="protein sequence ID" value="OAV84941.1"/>
    <property type="molecule type" value="Genomic_DNA"/>
</dbReference>
<reference evidence="2" key="4">
    <citation type="submission" date="2025-05" db="UniProtKB">
        <authorList>
            <consortium name="EnsemblFungi"/>
        </authorList>
    </citation>
    <scope>IDENTIFICATION</scope>
    <source>
        <strain evidence="2">isolate 1-1 / race 1 (BBBD)</strain>
    </source>
</reference>
<dbReference type="Proteomes" id="UP000005240">
    <property type="component" value="Unassembled WGS sequence"/>
</dbReference>
<evidence type="ECO:0008006" key="4">
    <source>
        <dbReference type="Google" id="ProtNLM"/>
    </source>
</evidence>
<organism evidence="1">
    <name type="scientific">Puccinia triticina (isolate 1-1 / race 1 (BBBD))</name>
    <name type="common">Brown leaf rust fungus</name>
    <dbReference type="NCBI Taxonomy" id="630390"/>
    <lineage>
        <taxon>Eukaryota</taxon>
        <taxon>Fungi</taxon>
        <taxon>Dikarya</taxon>
        <taxon>Basidiomycota</taxon>
        <taxon>Pucciniomycotina</taxon>
        <taxon>Pucciniomycetes</taxon>
        <taxon>Pucciniales</taxon>
        <taxon>Pucciniaceae</taxon>
        <taxon>Puccinia</taxon>
    </lineage>
</organism>
<reference evidence="1" key="1">
    <citation type="submission" date="2009-11" db="EMBL/GenBank/DDBJ databases">
        <authorList>
            <consortium name="The Broad Institute Genome Sequencing Platform"/>
            <person name="Ward D."/>
            <person name="Feldgarden M."/>
            <person name="Earl A."/>
            <person name="Young S.K."/>
            <person name="Zeng Q."/>
            <person name="Koehrsen M."/>
            <person name="Alvarado L."/>
            <person name="Berlin A."/>
            <person name="Bochicchio J."/>
            <person name="Borenstein D."/>
            <person name="Chapman S.B."/>
            <person name="Chen Z."/>
            <person name="Engels R."/>
            <person name="Freedman E."/>
            <person name="Gellesch M."/>
            <person name="Goldberg J."/>
            <person name="Griggs A."/>
            <person name="Gujja S."/>
            <person name="Heilman E."/>
            <person name="Heiman D."/>
            <person name="Hepburn T."/>
            <person name="Howarth C."/>
            <person name="Jen D."/>
            <person name="Larson L."/>
            <person name="Lewis B."/>
            <person name="Mehta T."/>
            <person name="Park D."/>
            <person name="Pearson M."/>
            <person name="Roberts A."/>
            <person name="Saif S."/>
            <person name="Shea T."/>
            <person name="Shenoy N."/>
            <person name="Sisk P."/>
            <person name="Stolte C."/>
            <person name="Sykes S."/>
            <person name="Thomson T."/>
            <person name="Walk T."/>
            <person name="White J."/>
            <person name="Yandava C."/>
            <person name="Izard J."/>
            <person name="Baranova O.V."/>
            <person name="Blanton J.M."/>
            <person name="Tanner A.C."/>
            <person name="Dewhirst F.E."/>
            <person name="Haas B."/>
            <person name="Nusbaum C."/>
            <person name="Birren B."/>
        </authorList>
    </citation>
    <scope>NUCLEOTIDE SEQUENCE [LARGE SCALE GENOMIC DNA]</scope>
    <source>
        <strain evidence="1">1-1 BBBD Race 1</strain>
    </source>
</reference>
<dbReference type="VEuPathDB" id="FungiDB:PTTG_30932"/>